<dbReference type="AlphaFoldDB" id="S0JLK8"/>
<evidence type="ECO:0000313" key="2">
    <source>
        <dbReference type="EMBL" id="EOT29380.1"/>
    </source>
</evidence>
<protein>
    <submittedName>
        <fullName evidence="2">Uncharacterized protein</fullName>
    </submittedName>
</protein>
<keyword evidence="1" id="KW-0812">Transmembrane</keyword>
<reference evidence="2 3" key="1">
    <citation type="submission" date="2013-03" db="EMBL/GenBank/DDBJ databases">
        <title>The Genome Sequence of Enterococcus saccharolyticus ATCC_43076 (Illumina only assembly).</title>
        <authorList>
            <consortium name="The Broad Institute Genomics Platform"/>
            <consortium name="The Broad Institute Genome Sequencing Center for Infectious Disease"/>
            <person name="Earl A."/>
            <person name="Russ C."/>
            <person name="Gilmore M."/>
            <person name="Surin D."/>
            <person name="Walker B."/>
            <person name="Young S."/>
            <person name="Zeng Q."/>
            <person name="Gargeya S."/>
            <person name="Fitzgerald M."/>
            <person name="Haas B."/>
            <person name="Abouelleil A."/>
            <person name="Allen A.W."/>
            <person name="Alvarado L."/>
            <person name="Arachchi H.M."/>
            <person name="Berlin A.M."/>
            <person name="Chapman S.B."/>
            <person name="Gainer-Dewar J."/>
            <person name="Goldberg J."/>
            <person name="Griggs A."/>
            <person name="Gujja S."/>
            <person name="Hansen M."/>
            <person name="Howarth C."/>
            <person name="Imamovic A."/>
            <person name="Ireland A."/>
            <person name="Larimer J."/>
            <person name="McCowan C."/>
            <person name="Murphy C."/>
            <person name="Pearson M."/>
            <person name="Poon T.W."/>
            <person name="Priest M."/>
            <person name="Roberts A."/>
            <person name="Saif S."/>
            <person name="Shea T."/>
            <person name="Sisk P."/>
            <person name="Sykes S."/>
            <person name="Wortman J."/>
            <person name="Nusbaum C."/>
            <person name="Birren B."/>
        </authorList>
    </citation>
    <scope>NUCLEOTIDE SEQUENCE [LARGE SCALE GENOMIC DNA]</scope>
    <source>
        <strain evidence="2 3">ATCC 43076</strain>
    </source>
</reference>
<dbReference type="PATRIC" id="fig|1139996.3.peg.1314"/>
<accession>S0JLK8</accession>
<keyword evidence="3" id="KW-1185">Reference proteome</keyword>
<comment type="caution">
    <text evidence="2">The sequence shown here is derived from an EMBL/GenBank/DDBJ whole genome shotgun (WGS) entry which is preliminary data.</text>
</comment>
<feature type="transmembrane region" description="Helical" evidence="1">
    <location>
        <begin position="14"/>
        <end position="36"/>
    </location>
</feature>
<proteinExistence type="predicted"/>
<gene>
    <name evidence="2" type="ORF">OMQ_01332</name>
</gene>
<evidence type="ECO:0000256" key="1">
    <source>
        <dbReference type="SAM" id="Phobius"/>
    </source>
</evidence>
<keyword evidence="1" id="KW-1133">Transmembrane helix</keyword>
<dbReference type="HOGENOM" id="CLU_3152573_0_0_9"/>
<keyword evidence="1" id="KW-0472">Membrane</keyword>
<dbReference type="EMBL" id="AHYT01000004">
    <property type="protein sequence ID" value="EOT29380.1"/>
    <property type="molecule type" value="Genomic_DNA"/>
</dbReference>
<sequence length="48" mass="5457">MSEPFLSFVHKGKILLGNVFLKILSNMAGSFFINYLKCNNSGKIDYKK</sequence>
<name>S0JLK8_9ENTE</name>
<organism evidence="2 3">
    <name type="scientific">Enterococcus saccharolyticus subsp. saccharolyticus ATCC 43076</name>
    <dbReference type="NCBI Taxonomy" id="1139996"/>
    <lineage>
        <taxon>Bacteria</taxon>
        <taxon>Bacillati</taxon>
        <taxon>Bacillota</taxon>
        <taxon>Bacilli</taxon>
        <taxon>Lactobacillales</taxon>
        <taxon>Enterococcaceae</taxon>
        <taxon>Enterococcus</taxon>
    </lineage>
</organism>
<evidence type="ECO:0000313" key="3">
    <source>
        <dbReference type="Proteomes" id="UP000014136"/>
    </source>
</evidence>
<dbReference type="Proteomes" id="UP000014136">
    <property type="component" value="Unassembled WGS sequence"/>
</dbReference>